<dbReference type="Proteomes" id="UP001172457">
    <property type="component" value="Chromosome 3"/>
</dbReference>
<dbReference type="Pfam" id="PF00098">
    <property type="entry name" value="zf-CCHC"/>
    <property type="match status" value="1"/>
</dbReference>
<dbReference type="InterPro" id="IPR001878">
    <property type="entry name" value="Znf_CCHC"/>
</dbReference>
<accession>A0AA38TSH4</accession>
<dbReference type="PANTHER" id="PTHR15503:SF42">
    <property type="entry name" value="ZINC FINGER, CCHC-TYPE, RETROTRANSPOSON GAG DOMAIN, ASPARTIC PEPTIDASE DOMAIN PROTEIN-RELATED"/>
    <property type="match status" value="1"/>
</dbReference>
<dbReference type="Pfam" id="PF03732">
    <property type="entry name" value="Retrotrans_gag"/>
    <property type="match status" value="1"/>
</dbReference>
<dbReference type="SMART" id="SM00343">
    <property type="entry name" value="ZnF_C2HC"/>
    <property type="match status" value="2"/>
</dbReference>
<evidence type="ECO:0000313" key="4">
    <source>
        <dbReference type="EMBL" id="KAJ9556812.1"/>
    </source>
</evidence>
<evidence type="ECO:0000256" key="2">
    <source>
        <dbReference type="SAM" id="MobiDB-lite"/>
    </source>
</evidence>
<dbReference type="GO" id="GO:0008270">
    <property type="term" value="F:zinc ion binding"/>
    <property type="evidence" value="ECO:0007669"/>
    <property type="project" value="UniProtKB-KW"/>
</dbReference>
<dbReference type="EMBL" id="JARYMX010000003">
    <property type="protein sequence ID" value="KAJ9556812.1"/>
    <property type="molecule type" value="Genomic_DNA"/>
</dbReference>
<reference evidence="4" key="1">
    <citation type="submission" date="2023-03" db="EMBL/GenBank/DDBJ databases">
        <title>Chromosome-scale reference genome and RAD-based genetic map of yellow starthistle (Centaurea solstitialis) reveal putative structural variation and QTLs associated with invader traits.</title>
        <authorList>
            <person name="Reatini B."/>
            <person name="Cang F.A."/>
            <person name="Jiang Q."/>
            <person name="Mckibben M.T.W."/>
            <person name="Barker M.S."/>
            <person name="Rieseberg L.H."/>
            <person name="Dlugosch K.M."/>
        </authorList>
    </citation>
    <scope>NUCLEOTIDE SEQUENCE</scope>
    <source>
        <strain evidence="4">CAN-66</strain>
        <tissue evidence="4">Leaf</tissue>
    </source>
</reference>
<feature type="domain" description="CCHC-type" evidence="3">
    <location>
        <begin position="273"/>
        <end position="288"/>
    </location>
</feature>
<keyword evidence="5" id="KW-1185">Reference proteome</keyword>
<dbReference type="InterPro" id="IPR032567">
    <property type="entry name" value="RTL1-rel"/>
</dbReference>
<gene>
    <name evidence="4" type="ORF">OSB04_011426</name>
</gene>
<sequence>MVQTRNNPSGSEAEQVDQLAARITETLQEMLLGLFEQMRDELVQTLDQRIDAALTARSSGSGSTAQSQSRVVTFKDFMAWAFRTSGCPAGSKVLYAVNLLRNAGKDWWDLVLRRLTEAHITALTWEEFKVVFDEEFAPSIERERLASEFLNMTQTTESVNEITAKFLEKLLFVPGYANDKSLKMARYVGILKTDIKGAVSTKRCKTFNEMVETARAQELHLEESQRGKRKAEDQSVPAKKFKGAESDTRSGFSGCAKCGRNHKGECRAYELLCYKCGKPGHFSRDCKETTKTCFHYNQPGHIKPDCPQLNRAPMTAEEAQTAPDVTSGVSPCYVCRRSKWFRRGCAGYLVYAVADRFEEWKLSVTDMPVVVGEHQTNAGSCEVVACAIFEVDERLNYMVRPIVVLERKVRKLVIKEIVIMNVQGRYRKGSEWIWEPEAEMRERYLGLVSD</sequence>
<name>A0AA38TSH4_9ASTR</name>
<comment type="caution">
    <text evidence="4">The sequence shown here is derived from an EMBL/GenBank/DDBJ whole genome shotgun (WGS) entry which is preliminary data.</text>
</comment>
<dbReference type="Gene3D" id="4.10.60.10">
    <property type="entry name" value="Zinc finger, CCHC-type"/>
    <property type="match status" value="2"/>
</dbReference>
<dbReference type="PROSITE" id="PS50158">
    <property type="entry name" value="ZF_CCHC"/>
    <property type="match status" value="1"/>
</dbReference>
<dbReference type="InterPro" id="IPR005162">
    <property type="entry name" value="Retrotrans_gag_dom"/>
</dbReference>
<keyword evidence="1" id="KW-0479">Metal-binding</keyword>
<evidence type="ECO:0000313" key="5">
    <source>
        <dbReference type="Proteomes" id="UP001172457"/>
    </source>
</evidence>
<feature type="region of interest" description="Disordered" evidence="2">
    <location>
        <begin position="218"/>
        <end position="245"/>
    </location>
</feature>
<keyword evidence="1" id="KW-0863">Zinc-finger</keyword>
<dbReference type="GO" id="GO:0003676">
    <property type="term" value="F:nucleic acid binding"/>
    <property type="evidence" value="ECO:0007669"/>
    <property type="project" value="InterPro"/>
</dbReference>
<organism evidence="4 5">
    <name type="scientific">Centaurea solstitialis</name>
    <name type="common">yellow star-thistle</name>
    <dbReference type="NCBI Taxonomy" id="347529"/>
    <lineage>
        <taxon>Eukaryota</taxon>
        <taxon>Viridiplantae</taxon>
        <taxon>Streptophyta</taxon>
        <taxon>Embryophyta</taxon>
        <taxon>Tracheophyta</taxon>
        <taxon>Spermatophyta</taxon>
        <taxon>Magnoliopsida</taxon>
        <taxon>eudicotyledons</taxon>
        <taxon>Gunneridae</taxon>
        <taxon>Pentapetalae</taxon>
        <taxon>asterids</taxon>
        <taxon>campanulids</taxon>
        <taxon>Asterales</taxon>
        <taxon>Asteraceae</taxon>
        <taxon>Carduoideae</taxon>
        <taxon>Cardueae</taxon>
        <taxon>Centaureinae</taxon>
        <taxon>Centaurea</taxon>
    </lineage>
</organism>
<evidence type="ECO:0000259" key="3">
    <source>
        <dbReference type="PROSITE" id="PS50158"/>
    </source>
</evidence>
<feature type="compositionally biased region" description="Basic and acidic residues" evidence="2">
    <location>
        <begin position="218"/>
        <end position="233"/>
    </location>
</feature>
<dbReference type="PANTHER" id="PTHR15503">
    <property type="entry name" value="LDOC1 RELATED"/>
    <property type="match status" value="1"/>
</dbReference>
<keyword evidence="1" id="KW-0862">Zinc</keyword>
<evidence type="ECO:0000256" key="1">
    <source>
        <dbReference type="PROSITE-ProRule" id="PRU00047"/>
    </source>
</evidence>
<proteinExistence type="predicted"/>
<dbReference type="InterPro" id="IPR036875">
    <property type="entry name" value="Znf_CCHC_sf"/>
</dbReference>
<dbReference type="AlphaFoldDB" id="A0AA38TSH4"/>
<dbReference type="SUPFAM" id="SSF57756">
    <property type="entry name" value="Retrovirus zinc finger-like domains"/>
    <property type="match status" value="1"/>
</dbReference>
<protein>
    <recommendedName>
        <fullName evidence="3">CCHC-type domain-containing protein</fullName>
    </recommendedName>
</protein>